<feature type="domain" description="2TM" evidence="2">
    <location>
        <begin position="18"/>
        <end position="85"/>
    </location>
</feature>
<keyword evidence="1" id="KW-0812">Transmembrane</keyword>
<keyword evidence="4" id="KW-1185">Reference proteome</keyword>
<keyword evidence="1" id="KW-0472">Membrane</keyword>
<proteinExistence type="predicted"/>
<accession>A0A7T8B9Z0</accession>
<gene>
    <name evidence="3" type="ORF">JFL75_12080</name>
</gene>
<evidence type="ECO:0000313" key="4">
    <source>
        <dbReference type="Proteomes" id="UP000595917"/>
    </source>
</evidence>
<sequence>MEKTSELHTMTEQELMKLARKRVEARSGFTVHLIAGIGASILSVIIYLLTSLGGYFWPMWVMIALGLSLVAHGAAVFPSSRFNRKDKVKAEYDRLRQKYSFTG</sequence>
<evidence type="ECO:0000256" key="1">
    <source>
        <dbReference type="SAM" id="Phobius"/>
    </source>
</evidence>
<protein>
    <submittedName>
        <fullName evidence="3">2TM domain-containing protein</fullName>
    </submittedName>
</protein>
<dbReference type="InterPro" id="IPR025698">
    <property type="entry name" value="2TM_dom"/>
</dbReference>
<name>A0A7T8B9Z0_9SPIR</name>
<dbReference type="KEGG" id="bhc:JFL75_12080"/>
<dbReference type="EMBL" id="CP067089">
    <property type="protein sequence ID" value="QQO07683.1"/>
    <property type="molecule type" value="Genomic_DNA"/>
</dbReference>
<dbReference type="Proteomes" id="UP000595917">
    <property type="component" value="Chromosome"/>
</dbReference>
<feature type="transmembrane region" description="Helical" evidence="1">
    <location>
        <begin position="29"/>
        <end position="49"/>
    </location>
</feature>
<dbReference type="AlphaFoldDB" id="A0A7T8B9Z0"/>
<dbReference type="RefSeq" id="WP_215624989.1">
    <property type="nucleotide sequence ID" value="NZ_CP067089.2"/>
</dbReference>
<reference evidence="3" key="1">
    <citation type="submission" date="2021-01" db="EMBL/GenBank/DDBJ databases">
        <title>Description of Breznakiella homolactica.</title>
        <authorList>
            <person name="Song Y."/>
            <person name="Brune A."/>
        </authorList>
    </citation>
    <scope>NUCLEOTIDE SEQUENCE</scope>
    <source>
        <strain evidence="3">RmG30</strain>
    </source>
</reference>
<dbReference type="SUPFAM" id="SSF103473">
    <property type="entry name" value="MFS general substrate transporter"/>
    <property type="match status" value="1"/>
</dbReference>
<organism evidence="3 4">
    <name type="scientific">Breznakiella homolactica</name>
    <dbReference type="NCBI Taxonomy" id="2798577"/>
    <lineage>
        <taxon>Bacteria</taxon>
        <taxon>Pseudomonadati</taxon>
        <taxon>Spirochaetota</taxon>
        <taxon>Spirochaetia</taxon>
        <taxon>Spirochaetales</taxon>
        <taxon>Breznakiellaceae</taxon>
        <taxon>Breznakiella</taxon>
    </lineage>
</organism>
<keyword evidence="1" id="KW-1133">Transmembrane helix</keyword>
<evidence type="ECO:0000259" key="2">
    <source>
        <dbReference type="Pfam" id="PF13239"/>
    </source>
</evidence>
<feature type="transmembrane region" description="Helical" evidence="1">
    <location>
        <begin position="55"/>
        <end position="77"/>
    </location>
</feature>
<dbReference type="Pfam" id="PF13239">
    <property type="entry name" value="2TM"/>
    <property type="match status" value="1"/>
</dbReference>
<evidence type="ECO:0000313" key="3">
    <source>
        <dbReference type="EMBL" id="QQO07683.1"/>
    </source>
</evidence>
<dbReference type="InterPro" id="IPR036259">
    <property type="entry name" value="MFS_trans_sf"/>
</dbReference>